<sequence>MIQPIDEVIRDLFNGSVLDGTLAAAGEAPMSYDGTWRRSWLQLRRNTAGSWLQALDWYMYVDFTGTDAAEYKWLAVVHNRVVYKTVDEIIAAWKNGTFVRSPPVNGDWATRKIKGNARDLDDRAGPRTVQFDGPRYRLDEKEDYITWMGWAFYLSFERDMGVHLWDINFRGERIIYELAPQEAMAQYSGDDPHQASTVWLDGAFGMGSNVREVILGYDCPADAILLNATVHEQGSSTRRNAICVFERESGRPLSRHTGWVEGEMGAVKGYELVVRSVSTVGNYDYIFDYTFQLDGTIEIRLSASGYLQGGLWKPEQAPYGHSIGPDAMGSLHDHIINYKIDFDIAGTANSFMSVALEMEDKDEAWFNDDWGPMTRQQRLVRRMLPEESLLNFPQNAEGAYVVTNEQAFNTFGNPRGYTIHPGPLCHLTNLDAKRTENNVNWAKHHLAVSRRKDTEPKSSSMWNMNLPGKPPVNFYNFFDNETISQEDLVVWLNLGTHHIPRAEDSPNTLTNIATSYVLLAPWNFNDYDVSLESRNSVLLDSKGQWVVQEAVKPKTCVPEPPEELTYHGVEGYREDGTLIPQDTPQYQEMLVEMNHGLRAWNERAKNL</sequence>
<dbReference type="Gene3D" id="3.10.450.40">
    <property type="match status" value="1"/>
</dbReference>
<evidence type="ECO:0000256" key="9">
    <source>
        <dbReference type="RuleBase" id="RU000672"/>
    </source>
</evidence>
<dbReference type="OrthoDB" id="3341590at2759"/>
<dbReference type="GO" id="GO:0048038">
    <property type="term" value="F:quinone binding"/>
    <property type="evidence" value="ECO:0007669"/>
    <property type="project" value="InterPro"/>
</dbReference>
<dbReference type="InterPro" id="IPR015328">
    <property type="entry name" value="DUF1965"/>
</dbReference>
<comment type="cofactor">
    <cofactor evidence="1">
        <name>Cu cation</name>
        <dbReference type="ChEBI" id="CHEBI:23378"/>
    </cofactor>
</comment>
<evidence type="ECO:0000256" key="7">
    <source>
        <dbReference type="PIRSR" id="PIRSR600269-50"/>
    </source>
</evidence>
<keyword evidence="6 9" id="KW-0186">Copper</keyword>
<reference evidence="12 13" key="1">
    <citation type="submission" date="2016-07" db="EMBL/GenBank/DDBJ databases">
        <title>Pervasive Adenine N6-methylation of Active Genes in Fungi.</title>
        <authorList>
            <consortium name="DOE Joint Genome Institute"/>
            <person name="Mondo S.J."/>
            <person name="Dannebaum R.O."/>
            <person name="Kuo R.C."/>
            <person name="Labutti K."/>
            <person name="Haridas S."/>
            <person name="Kuo A."/>
            <person name="Salamov A."/>
            <person name="Ahrendt S.R."/>
            <person name="Lipzen A."/>
            <person name="Sullivan W."/>
            <person name="Andreopoulos W.B."/>
            <person name="Clum A."/>
            <person name="Lindquist E."/>
            <person name="Daum C."/>
            <person name="Ramamoorthy G.K."/>
            <person name="Gryganskyi A."/>
            <person name="Culley D."/>
            <person name="Magnuson J.K."/>
            <person name="James T.Y."/>
            <person name="O'Malley M.A."/>
            <person name="Stajich J.E."/>
            <person name="Spatafora J.W."/>
            <person name="Visel A."/>
            <person name="Grigoriev I.V."/>
        </authorList>
    </citation>
    <scope>NUCLEOTIDE SEQUENCE [LARGE SCALE GENOMIC DNA]</scope>
    <source>
        <strain evidence="12 13">68-887.2</strain>
    </source>
</reference>
<feature type="domain" description="DUF1965" evidence="11">
    <location>
        <begin position="53"/>
        <end position="115"/>
    </location>
</feature>
<dbReference type="InParanoid" id="A0A1Y2ASR9"/>
<dbReference type="EMBL" id="MCFC01000056">
    <property type="protein sequence ID" value="ORY25514.1"/>
    <property type="molecule type" value="Genomic_DNA"/>
</dbReference>
<feature type="active site" description="Schiff-base intermediate with substrate; via topaquinone" evidence="7">
    <location>
        <position position="283"/>
    </location>
</feature>
<evidence type="ECO:0000259" key="11">
    <source>
        <dbReference type="Pfam" id="PF09248"/>
    </source>
</evidence>
<evidence type="ECO:0000259" key="10">
    <source>
        <dbReference type="Pfam" id="PF01179"/>
    </source>
</evidence>
<dbReference type="SUPFAM" id="SSF54416">
    <property type="entry name" value="Amine oxidase N-terminal region"/>
    <property type="match status" value="1"/>
</dbReference>
<keyword evidence="3 9" id="KW-0479">Metal-binding</keyword>
<protein>
    <recommendedName>
        <fullName evidence="9">Amine oxidase</fullName>
        <ecNumber evidence="9">1.4.3.-</ecNumber>
    </recommendedName>
</protein>
<dbReference type="InterPro" id="IPR000269">
    <property type="entry name" value="Cu_amine_oxidase"/>
</dbReference>
<feature type="active site" description="Proton acceptor" evidence="7">
    <location>
        <position position="201"/>
    </location>
</feature>
<proteinExistence type="inferred from homology"/>
<dbReference type="InterPro" id="IPR016182">
    <property type="entry name" value="Cu_amine_oxidase_N-reg"/>
</dbReference>
<dbReference type="PANTHER" id="PTHR10638:SF20">
    <property type="entry name" value="AMINE OXIDASE"/>
    <property type="match status" value="1"/>
</dbReference>
<dbReference type="PRINTS" id="PR00766">
    <property type="entry name" value="CUDAOXIDASE"/>
</dbReference>
<dbReference type="Proteomes" id="UP000193986">
    <property type="component" value="Unassembled WGS sequence"/>
</dbReference>
<dbReference type="AlphaFoldDB" id="A0A1Y2ASR9"/>
<dbReference type="GO" id="GO:0009308">
    <property type="term" value="P:amine metabolic process"/>
    <property type="evidence" value="ECO:0007669"/>
    <property type="project" value="UniProtKB-UniRule"/>
</dbReference>
<dbReference type="GO" id="GO:0005886">
    <property type="term" value="C:plasma membrane"/>
    <property type="evidence" value="ECO:0007669"/>
    <property type="project" value="TreeGrafter"/>
</dbReference>
<dbReference type="STRING" id="71784.A0A1Y2ASR9"/>
<feature type="domain" description="Copper amine oxidase catalytic" evidence="10">
    <location>
        <begin position="127"/>
        <end position="530"/>
    </location>
</feature>
<gene>
    <name evidence="12" type="ORF">BCR39DRAFT_543736</name>
</gene>
<evidence type="ECO:0000256" key="3">
    <source>
        <dbReference type="ARBA" id="ARBA00022723"/>
    </source>
</evidence>
<name>A0A1Y2ASR9_9TREE</name>
<evidence type="ECO:0000313" key="12">
    <source>
        <dbReference type="EMBL" id="ORY25514.1"/>
    </source>
</evidence>
<comment type="similarity">
    <text evidence="2 9">Belongs to the copper/topaquinone oxidase family.</text>
</comment>
<evidence type="ECO:0000256" key="2">
    <source>
        <dbReference type="ARBA" id="ARBA00007983"/>
    </source>
</evidence>
<evidence type="ECO:0000256" key="4">
    <source>
        <dbReference type="ARBA" id="ARBA00022772"/>
    </source>
</evidence>
<dbReference type="GO" id="GO:0005507">
    <property type="term" value="F:copper ion binding"/>
    <property type="evidence" value="ECO:0007669"/>
    <property type="project" value="InterPro"/>
</dbReference>
<dbReference type="Pfam" id="PF09248">
    <property type="entry name" value="DUF1965"/>
    <property type="match status" value="1"/>
</dbReference>
<dbReference type="Gene3D" id="2.70.98.20">
    <property type="entry name" value="Copper amine oxidase, catalytic domain"/>
    <property type="match status" value="1"/>
</dbReference>
<dbReference type="InterPro" id="IPR015798">
    <property type="entry name" value="Cu_amine_oxidase_C"/>
</dbReference>
<evidence type="ECO:0000256" key="8">
    <source>
        <dbReference type="PIRSR" id="PIRSR600269-51"/>
    </source>
</evidence>
<dbReference type="SUPFAM" id="SSF49998">
    <property type="entry name" value="Amine oxidase catalytic domain"/>
    <property type="match status" value="1"/>
</dbReference>
<dbReference type="GO" id="GO:0008131">
    <property type="term" value="F:primary methylamine oxidase activity"/>
    <property type="evidence" value="ECO:0007669"/>
    <property type="project" value="InterPro"/>
</dbReference>
<dbReference type="PANTHER" id="PTHR10638">
    <property type="entry name" value="COPPER AMINE OXIDASE"/>
    <property type="match status" value="1"/>
</dbReference>
<evidence type="ECO:0000313" key="13">
    <source>
        <dbReference type="Proteomes" id="UP000193986"/>
    </source>
</evidence>
<keyword evidence="4 7" id="KW-0801">TPQ</keyword>
<dbReference type="Pfam" id="PF01179">
    <property type="entry name" value="Cu_amine_oxid"/>
    <property type="match status" value="1"/>
</dbReference>
<dbReference type="EC" id="1.4.3.-" evidence="9"/>
<evidence type="ECO:0000256" key="1">
    <source>
        <dbReference type="ARBA" id="ARBA00001935"/>
    </source>
</evidence>
<accession>A0A1Y2ASR9</accession>
<keyword evidence="5 9" id="KW-0560">Oxidoreductase</keyword>
<evidence type="ECO:0000256" key="5">
    <source>
        <dbReference type="ARBA" id="ARBA00023002"/>
    </source>
</evidence>
<comment type="cofactor">
    <cofactor evidence="9">
        <name>Cu cation</name>
        <dbReference type="ChEBI" id="CHEBI:23378"/>
    </cofactor>
    <text evidence="9">Contains 1 topaquinone per subunit.</text>
</comment>
<dbReference type="InterPro" id="IPR049948">
    <property type="entry name" value="Cu_Am_ox_TPQ-bd"/>
</dbReference>
<evidence type="ECO:0000256" key="6">
    <source>
        <dbReference type="ARBA" id="ARBA00023008"/>
    </source>
</evidence>
<feature type="modified residue" description="2',4',5'-topaquinone" evidence="8">
    <location>
        <position position="283"/>
    </location>
</feature>
<comment type="PTM">
    <text evidence="8 9">Topaquinone (TPQ) is generated by copper-dependent autoxidation of a specific tyrosyl residue.</text>
</comment>
<organism evidence="12 13">
    <name type="scientific">Naematelia encephala</name>
    <dbReference type="NCBI Taxonomy" id="71784"/>
    <lineage>
        <taxon>Eukaryota</taxon>
        <taxon>Fungi</taxon>
        <taxon>Dikarya</taxon>
        <taxon>Basidiomycota</taxon>
        <taxon>Agaricomycotina</taxon>
        <taxon>Tremellomycetes</taxon>
        <taxon>Tremellales</taxon>
        <taxon>Naemateliaceae</taxon>
        <taxon>Naematelia</taxon>
    </lineage>
</organism>
<comment type="caution">
    <text evidence="12">The sequence shown here is derived from an EMBL/GenBank/DDBJ whole genome shotgun (WGS) entry which is preliminary data.</text>
</comment>
<keyword evidence="13" id="KW-1185">Reference proteome</keyword>
<dbReference type="PROSITE" id="PS01164">
    <property type="entry name" value="COPPER_AMINE_OXID_1"/>
    <property type="match status" value="1"/>
</dbReference>
<dbReference type="InterPro" id="IPR036460">
    <property type="entry name" value="Cu_amine_oxidase_C_sf"/>
</dbReference>